<organism evidence="23">
    <name type="scientific">Solanum chilense</name>
    <name type="common">Tomato</name>
    <name type="synonym">Lycopersicon chilense</name>
    <dbReference type="NCBI Taxonomy" id="4083"/>
    <lineage>
        <taxon>Eukaryota</taxon>
        <taxon>Viridiplantae</taxon>
        <taxon>Streptophyta</taxon>
        <taxon>Embryophyta</taxon>
        <taxon>Tracheophyta</taxon>
        <taxon>Spermatophyta</taxon>
        <taxon>Magnoliopsida</taxon>
        <taxon>eudicotyledons</taxon>
        <taxon>Gunneridae</taxon>
        <taxon>Pentapetalae</taxon>
        <taxon>asterids</taxon>
        <taxon>lamiids</taxon>
        <taxon>Solanales</taxon>
        <taxon>Solanaceae</taxon>
        <taxon>Solanoideae</taxon>
        <taxon>Solaneae</taxon>
        <taxon>Solanum</taxon>
        <taxon>Solanum subgen. Lycopersicon</taxon>
    </lineage>
</organism>
<dbReference type="PIRSF" id="PIRSF000641">
    <property type="entry name" value="SRK"/>
    <property type="match status" value="1"/>
</dbReference>
<keyword evidence="12 19" id="KW-0472">Membrane</keyword>
<dbReference type="PROSITE" id="PS00108">
    <property type="entry name" value="PROTEIN_KINASE_ST"/>
    <property type="match status" value="1"/>
</dbReference>
<evidence type="ECO:0000256" key="16">
    <source>
        <dbReference type="ARBA" id="ARBA00047899"/>
    </source>
</evidence>
<dbReference type="Pfam" id="PF07714">
    <property type="entry name" value="PK_Tyr_Ser-Thr"/>
    <property type="match status" value="1"/>
</dbReference>
<evidence type="ECO:0000256" key="13">
    <source>
        <dbReference type="ARBA" id="ARBA00023157"/>
    </source>
</evidence>
<dbReference type="FunFam" id="2.90.10.10:FF:000013">
    <property type="entry name" value="G-type lectin S-receptor-like serine/threonine-protein kinase LECRK1"/>
    <property type="match status" value="1"/>
</dbReference>
<evidence type="ECO:0000256" key="7">
    <source>
        <dbReference type="ARBA" id="ARBA00022734"/>
    </source>
</evidence>
<feature type="transmembrane region" description="Helical" evidence="19">
    <location>
        <begin position="434"/>
        <end position="452"/>
    </location>
</feature>
<dbReference type="SMART" id="SM00108">
    <property type="entry name" value="B_lectin"/>
    <property type="match status" value="1"/>
</dbReference>
<evidence type="ECO:0000256" key="11">
    <source>
        <dbReference type="ARBA" id="ARBA00022989"/>
    </source>
</evidence>
<feature type="signal peptide" evidence="20">
    <location>
        <begin position="1"/>
        <end position="23"/>
    </location>
</feature>
<keyword evidence="15" id="KW-0325">Glycoprotein</keyword>
<dbReference type="SUPFAM" id="SSF56112">
    <property type="entry name" value="Protein kinase-like (PK-like)"/>
    <property type="match status" value="1"/>
</dbReference>
<evidence type="ECO:0000256" key="20">
    <source>
        <dbReference type="SAM" id="SignalP"/>
    </source>
</evidence>
<reference evidence="23" key="1">
    <citation type="submission" date="2019-05" db="EMBL/GenBank/DDBJ databases">
        <title>The de novo reference genome and transcriptome assemblies of the wild tomato species Solanum chilense.</title>
        <authorList>
            <person name="Stam R."/>
            <person name="Nosenko T."/>
            <person name="Hoerger A.C."/>
            <person name="Stephan W."/>
            <person name="Seidel M.A."/>
            <person name="Kuhn J.M.M."/>
            <person name="Haberer G."/>
            <person name="Tellier A."/>
        </authorList>
    </citation>
    <scope>NUCLEOTIDE SEQUENCE</scope>
    <source>
        <tissue evidence="23">Mature leaves</tissue>
    </source>
</reference>
<evidence type="ECO:0000256" key="1">
    <source>
        <dbReference type="ARBA" id="ARBA00004479"/>
    </source>
</evidence>
<evidence type="ECO:0000259" key="21">
    <source>
        <dbReference type="PROSITE" id="PS50011"/>
    </source>
</evidence>
<evidence type="ECO:0000256" key="18">
    <source>
        <dbReference type="PIRNR" id="PIRNR000641"/>
    </source>
</evidence>
<dbReference type="InterPro" id="IPR036426">
    <property type="entry name" value="Bulb-type_lectin_dom_sf"/>
</dbReference>
<evidence type="ECO:0000256" key="10">
    <source>
        <dbReference type="ARBA" id="ARBA00022840"/>
    </source>
</evidence>
<dbReference type="InterPro" id="IPR001480">
    <property type="entry name" value="Bulb-type_lectin_dom"/>
</dbReference>
<dbReference type="FunFam" id="1.10.510.10:FF:000237">
    <property type="entry name" value="G-type lectin S-receptor-like serine/threonine-protein kinase"/>
    <property type="match status" value="1"/>
</dbReference>
<evidence type="ECO:0000256" key="9">
    <source>
        <dbReference type="ARBA" id="ARBA00022777"/>
    </source>
</evidence>
<dbReference type="Pfam" id="PF01453">
    <property type="entry name" value="B_lectin"/>
    <property type="match status" value="1"/>
</dbReference>
<dbReference type="InterPro" id="IPR000719">
    <property type="entry name" value="Prot_kinase_dom"/>
</dbReference>
<dbReference type="Gene3D" id="3.30.200.20">
    <property type="entry name" value="Phosphorylase Kinase, domain 1"/>
    <property type="match status" value="1"/>
</dbReference>
<dbReference type="InterPro" id="IPR051343">
    <property type="entry name" value="G-type_lectin_kinases/EP1-like"/>
</dbReference>
<evidence type="ECO:0000256" key="12">
    <source>
        <dbReference type="ARBA" id="ARBA00023136"/>
    </source>
</evidence>
<keyword evidence="10 18" id="KW-0067">ATP-binding</keyword>
<dbReference type="SMART" id="SM00220">
    <property type="entry name" value="S_TKc"/>
    <property type="match status" value="1"/>
</dbReference>
<comment type="similarity">
    <text evidence="18">Belongs to the protein kinase superfamily. Ser/Thr protein kinase family.</text>
</comment>
<feature type="domain" description="Bulb-type lectin" evidence="22">
    <location>
        <begin position="28"/>
        <end position="151"/>
    </location>
</feature>
<evidence type="ECO:0000256" key="8">
    <source>
        <dbReference type="ARBA" id="ARBA00022741"/>
    </source>
</evidence>
<evidence type="ECO:0000256" key="19">
    <source>
        <dbReference type="SAM" id="Phobius"/>
    </source>
</evidence>
<dbReference type="PROSITE" id="PS50011">
    <property type="entry name" value="PROTEIN_KINASE_DOM"/>
    <property type="match status" value="1"/>
</dbReference>
<keyword evidence="6 20" id="KW-0732">Signal</keyword>
<proteinExistence type="inferred from homology"/>
<dbReference type="GO" id="GO:0004674">
    <property type="term" value="F:protein serine/threonine kinase activity"/>
    <property type="evidence" value="ECO:0007669"/>
    <property type="project" value="UniProtKB-KW"/>
</dbReference>
<keyword evidence="8 18" id="KW-0547">Nucleotide-binding</keyword>
<keyword evidence="3" id="KW-0245">EGF-like domain</keyword>
<dbReference type="Pfam" id="PF00069">
    <property type="entry name" value="Pkinase"/>
    <property type="match status" value="1"/>
</dbReference>
<protein>
    <recommendedName>
        <fullName evidence="18">Receptor-like serine/threonine-protein kinase</fullName>
        <ecNumber evidence="18">2.7.11.1</ecNumber>
    </recommendedName>
</protein>
<comment type="caution">
    <text evidence="23">The sequence shown here is derived from an EMBL/GenBank/DDBJ whole genome shotgun (WGS) entry which is preliminary data.</text>
</comment>
<comment type="catalytic activity">
    <reaction evidence="16 18">
        <text>L-threonyl-[protein] + ATP = O-phospho-L-threonyl-[protein] + ADP + H(+)</text>
        <dbReference type="Rhea" id="RHEA:46608"/>
        <dbReference type="Rhea" id="RHEA-COMP:11060"/>
        <dbReference type="Rhea" id="RHEA-COMP:11605"/>
        <dbReference type="ChEBI" id="CHEBI:15378"/>
        <dbReference type="ChEBI" id="CHEBI:30013"/>
        <dbReference type="ChEBI" id="CHEBI:30616"/>
        <dbReference type="ChEBI" id="CHEBI:61977"/>
        <dbReference type="ChEBI" id="CHEBI:456216"/>
        <dbReference type="EC" id="2.7.11.1"/>
    </reaction>
</comment>
<evidence type="ECO:0000256" key="3">
    <source>
        <dbReference type="ARBA" id="ARBA00022536"/>
    </source>
</evidence>
<evidence type="ECO:0000256" key="6">
    <source>
        <dbReference type="ARBA" id="ARBA00022729"/>
    </source>
</evidence>
<keyword evidence="4 18" id="KW-0808">Transferase</keyword>
<dbReference type="PANTHER" id="PTHR47976:SF15">
    <property type="entry name" value="G-TYPE LECTIN S-RECEPTOR-LIKE SERINE_THREONINE-PROTEIN KINASE RLK1"/>
    <property type="match status" value="1"/>
</dbReference>
<evidence type="ECO:0000256" key="4">
    <source>
        <dbReference type="ARBA" id="ARBA00022679"/>
    </source>
</evidence>
<keyword evidence="13" id="KW-1015">Disulfide bond</keyword>
<dbReference type="FunFam" id="3.30.200.20:FF:000059">
    <property type="entry name" value="S-receptor-like serine/threonine-protein kinase"/>
    <property type="match status" value="1"/>
</dbReference>
<feature type="domain" description="Protein kinase" evidence="21">
    <location>
        <begin position="483"/>
        <end position="730"/>
    </location>
</feature>
<dbReference type="GO" id="GO:0016020">
    <property type="term" value="C:membrane"/>
    <property type="evidence" value="ECO:0007669"/>
    <property type="project" value="UniProtKB-SubCell"/>
</dbReference>
<feature type="chain" id="PRO_5026663754" description="Receptor-like serine/threonine-protein kinase" evidence="20">
    <location>
        <begin position="24"/>
        <end position="751"/>
    </location>
</feature>
<dbReference type="InterPro" id="IPR008271">
    <property type="entry name" value="Ser/Thr_kinase_AS"/>
</dbReference>
<keyword evidence="7" id="KW-0430">Lectin</keyword>
<keyword evidence="2 18" id="KW-0723">Serine/threonine-protein kinase</keyword>
<keyword evidence="11 19" id="KW-1133">Transmembrane helix</keyword>
<dbReference type="Gene3D" id="1.10.510.10">
    <property type="entry name" value="Transferase(Phosphotransferase) domain 1"/>
    <property type="match status" value="1"/>
</dbReference>
<evidence type="ECO:0000259" key="22">
    <source>
        <dbReference type="PROSITE" id="PS50927"/>
    </source>
</evidence>
<sequence>MAKVSLLLSHFLLNLLILSPNFAFSQTKNEVKIGSSLIAGDDKTSPWISPNEDFAFGFQQLGGENQFIVSIWYNKIPEKTIIWYANGDNPCPKGSRIELLADRGLVLTSPQQDEASISDPLIGIVAYGTMKDTGNFVLVNRHSDSLWQSFNQTKDTILPTQEFREGFKISSRRSETSFSRGRFLLRMFQNGNIGIASLNLPSEYINENFYLIRSIDQLNATNYVMKFNESGSILLLVNNSQEFVLSQGEIGSSARFYHRATLNYDGVFALYQRLKDSKNDVWSTVWSVPDNICYSLPSEKGSGVCGYNRICRLSIDKRPDCQCPRAFTLVDPEDDYRGCIPDYVQDCGNNQEDAGSQVEMETITNIDWPTSDYELLQPLDEEKCKNACLNDCMCAVSIIRENSCWKKKLPLSNGRVDNRVNSKAFIKRKKGSSVFVNFLLLGVLSLGFLLVYRNKRLTFDRNGSSMDQTLRYFSYKDLSKATEGFKEERGRGAFGIVYKGVVDIGKPIAVAVKKLDRIVQDGDKEFKTEVNVIGQTHHKNLVRLIGFCDEGPHRLLDSRGGIARGLLYLHDECITQIIHCDIKPQNILLDDQYEPRISDFGLSKLLRMDQSETQTAIRGTKGYVAPEWFRNMPITLKVDVYSFGVLLLEIICCRRNVDYQVGEDKAILTYWAYDCYQQGTMYQLVENDLDAMSDMKKLEKFLMVAIWCIQEDPSLRPTMKKVVLMLEEIVEVPSPPCPNPYRSEHSLVDAV</sequence>
<dbReference type="Gene3D" id="2.90.10.10">
    <property type="entry name" value="Bulb-type lectin domain"/>
    <property type="match status" value="2"/>
</dbReference>
<dbReference type="EC" id="2.7.11.1" evidence="18"/>
<comment type="subcellular location">
    <subcellularLocation>
        <location evidence="1">Membrane</location>
        <topology evidence="1">Single-pass type I membrane protein</topology>
    </subcellularLocation>
</comment>
<name>A0A6N2BH92_SOLCI</name>
<evidence type="ECO:0000256" key="5">
    <source>
        <dbReference type="ARBA" id="ARBA00022692"/>
    </source>
</evidence>
<keyword evidence="14" id="KW-0675">Receptor</keyword>
<dbReference type="InterPro" id="IPR024171">
    <property type="entry name" value="SRK-like_kinase"/>
</dbReference>
<dbReference type="GO" id="GO:0030246">
    <property type="term" value="F:carbohydrate binding"/>
    <property type="evidence" value="ECO:0007669"/>
    <property type="project" value="UniProtKB-KW"/>
</dbReference>
<dbReference type="PANTHER" id="PTHR47976">
    <property type="entry name" value="G-TYPE LECTIN S-RECEPTOR-LIKE SERINE/THREONINE-PROTEIN KINASE SD2-5"/>
    <property type="match status" value="1"/>
</dbReference>
<dbReference type="SUPFAM" id="SSF51110">
    <property type="entry name" value="alpha-D-mannose-specific plant lectins"/>
    <property type="match status" value="1"/>
</dbReference>
<dbReference type="GO" id="GO:0005524">
    <property type="term" value="F:ATP binding"/>
    <property type="evidence" value="ECO:0007669"/>
    <property type="project" value="UniProtKB-KW"/>
</dbReference>
<comment type="catalytic activity">
    <reaction evidence="17 18">
        <text>L-seryl-[protein] + ATP = O-phospho-L-seryl-[protein] + ADP + H(+)</text>
        <dbReference type="Rhea" id="RHEA:17989"/>
        <dbReference type="Rhea" id="RHEA-COMP:9863"/>
        <dbReference type="Rhea" id="RHEA-COMP:11604"/>
        <dbReference type="ChEBI" id="CHEBI:15378"/>
        <dbReference type="ChEBI" id="CHEBI:29999"/>
        <dbReference type="ChEBI" id="CHEBI:30616"/>
        <dbReference type="ChEBI" id="CHEBI:83421"/>
        <dbReference type="ChEBI" id="CHEBI:456216"/>
        <dbReference type="EC" id="2.7.11.1"/>
    </reaction>
</comment>
<dbReference type="InterPro" id="IPR011009">
    <property type="entry name" value="Kinase-like_dom_sf"/>
</dbReference>
<evidence type="ECO:0000256" key="15">
    <source>
        <dbReference type="ARBA" id="ARBA00023180"/>
    </source>
</evidence>
<dbReference type="PROSITE" id="PS50927">
    <property type="entry name" value="BULB_LECTIN"/>
    <property type="match status" value="1"/>
</dbReference>
<keyword evidence="5 19" id="KW-0812">Transmembrane</keyword>
<dbReference type="InterPro" id="IPR001245">
    <property type="entry name" value="Ser-Thr/Tyr_kinase_cat_dom"/>
</dbReference>
<accession>A0A6N2BH92</accession>
<evidence type="ECO:0000256" key="2">
    <source>
        <dbReference type="ARBA" id="ARBA00022527"/>
    </source>
</evidence>
<evidence type="ECO:0000256" key="17">
    <source>
        <dbReference type="ARBA" id="ARBA00048679"/>
    </source>
</evidence>
<dbReference type="EMBL" id="RXGB01003355">
    <property type="protein sequence ID" value="TMW92369.1"/>
    <property type="molecule type" value="Genomic_DNA"/>
</dbReference>
<keyword evidence="9 18" id="KW-0418">Kinase</keyword>
<evidence type="ECO:0000256" key="14">
    <source>
        <dbReference type="ARBA" id="ARBA00023170"/>
    </source>
</evidence>
<evidence type="ECO:0000313" key="23">
    <source>
        <dbReference type="EMBL" id="TMW92369.1"/>
    </source>
</evidence>
<gene>
    <name evidence="23" type="ORF">EJD97_013139</name>
</gene>
<dbReference type="AlphaFoldDB" id="A0A6N2BH92"/>